<dbReference type="PANTHER" id="PTHR14119:SF3">
    <property type="entry name" value="ISOCHORISMATASE DOMAIN-CONTAINING PROTEIN 2"/>
    <property type="match status" value="1"/>
</dbReference>
<evidence type="ECO:0000313" key="4">
    <source>
        <dbReference type="Proteomes" id="UP000051952"/>
    </source>
</evidence>
<dbReference type="Gene3D" id="3.40.50.850">
    <property type="entry name" value="Isochorismatase-like"/>
    <property type="match status" value="1"/>
</dbReference>
<dbReference type="SUPFAM" id="SSF52499">
    <property type="entry name" value="Isochorismatase-like hydrolases"/>
    <property type="match status" value="1"/>
</dbReference>
<dbReference type="InterPro" id="IPR000868">
    <property type="entry name" value="Isochorismatase-like_dom"/>
</dbReference>
<dbReference type="AlphaFoldDB" id="A0A0S4IL71"/>
<keyword evidence="4" id="KW-1185">Reference proteome</keyword>
<dbReference type="Proteomes" id="UP000051952">
    <property type="component" value="Unassembled WGS sequence"/>
</dbReference>
<dbReference type="OrthoDB" id="269496at2759"/>
<dbReference type="Pfam" id="PF00857">
    <property type="entry name" value="Isochorismatase"/>
    <property type="match status" value="1"/>
</dbReference>
<evidence type="ECO:0000313" key="3">
    <source>
        <dbReference type="EMBL" id="CUF22138.1"/>
    </source>
</evidence>
<dbReference type="PANTHER" id="PTHR14119">
    <property type="entry name" value="HYDROLASE"/>
    <property type="match status" value="1"/>
</dbReference>
<dbReference type="InterPro" id="IPR036380">
    <property type="entry name" value="Isochorismatase-like_sf"/>
</dbReference>
<feature type="domain" description="Isochorismatase-like" evidence="2">
    <location>
        <begin position="14"/>
        <end position="163"/>
    </location>
</feature>
<dbReference type="InterPro" id="IPR050993">
    <property type="entry name" value="Isochorismatase_domain"/>
</dbReference>
<accession>A0A0S4IL71</accession>
<comment type="similarity">
    <text evidence="1">Belongs to the isochorismatase family.</text>
</comment>
<evidence type="ECO:0000256" key="1">
    <source>
        <dbReference type="ARBA" id="ARBA00006336"/>
    </source>
</evidence>
<dbReference type="OMA" id="VFNNEAN"/>
<reference evidence="4" key="1">
    <citation type="submission" date="2015-09" db="EMBL/GenBank/DDBJ databases">
        <authorList>
            <consortium name="Pathogen Informatics"/>
        </authorList>
    </citation>
    <scope>NUCLEOTIDE SEQUENCE [LARGE SCALE GENOMIC DNA]</scope>
    <source>
        <strain evidence="4">Lake Konstanz</strain>
    </source>
</reference>
<proteinExistence type="inferred from homology"/>
<gene>
    <name evidence="3" type="ORF">BSAL_60305</name>
</gene>
<organism evidence="3 4">
    <name type="scientific">Bodo saltans</name>
    <name type="common">Flagellated protozoan</name>
    <dbReference type="NCBI Taxonomy" id="75058"/>
    <lineage>
        <taxon>Eukaryota</taxon>
        <taxon>Discoba</taxon>
        <taxon>Euglenozoa</taxon>
        <taxon>Kinetoplastea</taxon>
        <taxon>Metakinetoplastina</taxon>
        <taxon>Eubodonida</taxon>
        <taxon>Bodonidae</taxon>
        <taxon>Bodo</taxon>
    </lineage>
</organism>
<dbReference type="EMBL" id="CYKH01000268">
    <property type="protein sequence ID" value="CUF22138.1"/>
    <property type="molecule type" value="Genomic_DNA"/>
</dbReference>
<sequence length="195" mass="21181">MSRLLQHYGASRTAFFCCDMQTLFSSHVARFPHGVFVANRFAQLHSILLDATDYYVTEQYPAVLGGTVADIALPTTAKVFAKTKYSMLTNDLRASLLNSPLTAEQVVIFGIASHVCLLQTVAELMDLPTIKRVAVARDGIGAGSEKDDHAAIQLMQSWGGKCIVTTSESILFQLTRDAADPNFKAISSLAKQQAP</sequence>
<dbReference type="VEuPathDB" id="TriTrypDB:BSAL_60305"/>
<protein>
    <submittedName>
        <fullName evidence="3">Ribonuclease mar1, putative</fullName>
    </submittedName>
</protein>
<name>A0A0S4IL71_BODSA</name>
<evidence type="ECO:0000259" key="2">
    <source>
        <dbReference type="Pfam" id="PF00857"/>
    </source>
</evidence>